<dbReference type="Proteomes" id="UP001156641">
    <property type="component" value="Unassembled WGS sequence"/>
</dbReference>
<keyword evidence="5" id="KW-0560">Oxidoreductase</keyword>
<dbReference type="EMBL" id="BSOS01000049">
    <property type="protein sequence ID" value="GLR67033.1"/>
    <property type="molecule type" value="Genomic_DNA"/>
</dbReference>
<evidence type="ECO:0000256" key="3">
    <source>
        <dbReference type="ARBA" id="ARBA00022630"/>
    </source>
</evidence>
<evidence type="ECO:0000256" key="5">
    <source>
        <dbReference type="RuleBase" id="RU362125"/>
    </source>
</evidence>
<evidence type="ECO:0000259" key="6">
    <source>
        <dbReference type="Pfam" id="PF00441"/>
    </source>
</evidence>
<dbReference type="InterPro" id="IPR009075">
    <property type="entry name" value="AcylCo_DH/oxidase_C"/>
</dbReference>
<dbReference type="InterPro" id="IPR013786">
    <property type="entry name" value="AcylCoA_DH/ox_N"/>
</dbReference>
<sequence>MELGVEGRAIFREDHNQFRKTVRIFFRREIEPNLKEWEKAGMFDPGLFKKAAEYGILQAGIPVEYGGMGGDFLHHAILHEEHGYNAAGASMGGGLGIDGSSYVIWAGGTDEQKREWLPRYASGDCIAEACFTEPQSGSDVAGFRTFAKQDGDDYIVNGSKVWTTNGSMCTMLPTVLKTEMGDGTVGMSIVLIDTDMPGVHVTKGIETLHRGCANEAEVFFEDVRVPRERLLGGRPGGGFKQVMSVLNDMRVVEASRFLAAAELAFSLTVAYVKDRKAFGQRIFDFQNTQFRLADIKTEIAVNRAFVDQCLVKAIEGSLTSVESSMAKLSASELEFRTVDQCLQLHGGMGYAHAMPISQIWTQARVHRILLGTSEIHRLAIGRSI</sequence>
<gene>
    <name evidence="9" type="ORF">GCM10010909_17140</name>
</gene>
<accession>A0ABQ6A6X3</accession>
<dbReference type="Gene3D" id="1.10.540.10">
    <property type="entry name" value="Acyl-CoA dehydrogenase/oxidase, N-terminal domain"/>
    <property type="match status" value="1"/>
</dbReference>
<dbReference type="InterPro" id="IPR037069">
    <property type="entry name" value="AcylCoA_DH/ox_N_sf"/>
</dbReference>
<dbReference type="Pfam" id="PF00441">
    <property type="entry name" value="Acyl-CoA_dh_1"/>
    <property type="match status" value="1"/>
</dbReference>
<dbReference type="Pfam" id="PF02771">
    <property type="entry name" value="Acyl-CoA_dh_N"/>
    <property type="match status" value="1"/>
</dbReference>
<dbReference type="Gene3D" id="1.20.140.10">
    <property type="entry name" value="Butyryl-CoA Dehydrogenase, subunit A, domain 3"/>
    <property type="match status" value="1"/>
</dbReference>
<dbReference type="InterPro" id="IPR046373">
    <property type="entry name" value="Acyl-CoA_Oxase/DH_mid-dom_sf"/>
</dbReference>
<evidence type="ECO:0000256" key="4">
    <source>
        <dbReference type="ARBA" id="ARBA00022827"/>
    </source>
</evidence>
<dbReference type="SUPFAM" id="SSF56645">
    <property type="entry name" value="Acyl-CoA dehydrogenase NM domain-like"/>
    <property type="match status" value="1"/>
</dbReference>
<comment type="caution">
    <text evidence="9">The sequence shown here is derived from an EMBL/GenBank/DDBJ whole genome shotgun (WGS) entry which is preliminary data.</text>
</comment>
<evidence type="ECO:0000256" key="2">
    <source>
        <dbReference type="ARBA" id="ARBA00009347"/>
    </source>
</evidence>
<dbReference type="PANTHER" id="PTHR43884">
    <property type="entry name" value="ACYL-COA DEHYDROGENASE"/>
    <property type="match status" value="1"/>
</dbReference>
<dbReference type="Gene3D" id="2.40.110.10">
    <property type="entry name" value="Butyryl-CoA Dehydrogenase, subunit A, domain 2"/>
    <property type="match status" value="1"/>
</dbReference>
<feature type="domain" description="Acyl-CoA oxidase/dehydrogenase middle" evidence="7">
    <location>
        <begin position="130"/>
        <end position="223"/>
    </location>
</feature>
<keyword evidence="3 5" id="KW-0285">Flavoprotein</keyword>
<comment type="cofactor">
    <cofactor evidence="1 5">
        <name>FAD</name>
        <dbReference type="ChEBI" id="CHEBI:57692"/>
    </cofactor>
</comment>
<dbReference type="RefSeq" id="WP_284257745.1">
    <property type="nucleotide sequence ID" value="NZ_BSOS01000049.1"/>
</dbReference>
<comment type="similarity">
    <text evidence="2 5">Belongs to the acyl-CoA dehydrogenase family.</text>
</comment>
<dbReference type="InterPro" id="IPR036250">
    <property type="entry name" value="AcylCo_DH-like_C"/>
</dbReference>
<protein>
    <submittedName>
        <fullName evidence="9">Acyl-CoA dehydrogenase</fullName>
    </submittedName>
</protein>
<feature type="domain" description="Acyl-CoA dehydrogenase/oxidase N-terminal" evidence="8">
    <location>
        <begin position="13"/>
        <end position="124"/>
    </location>
</feature>
<evidence type="ECO:0000256" key="1">
    <source>
        <dbReference type="ARBA" id="ARBA00001974"/>
    </source>
</evidence>
<evidence type="ECO:0000259" key="8">
    <source>
        <dbReference type="Pfam" id="PF02771"/>
    </source>
</evidence>
<proteinExistence type="inferred from homology"/>
<dbReference type="InterPro" id="IPR006091">
    <property type="entry name" value="Acyl-CoA_Oxase/DH_mid-dom"/>
</dbReference>
<evidence type="ECO:0000313" key="10">
    <source>
        <dbReference type="Proteomes" id="UP001156641"/>
    </source>
</evidence>
<dbReference type="InterPro" id="IPR009100">
    <property type="entry name" value="AcylCoA_DH/oxidase_NM_dom_sf"/>
</dbReference>
<name>A0ABQ6A6X3_9PROT</name>
<dbReference type="PANTHER" id="PTHR43884:SF12">
    <property type="entry name" value="ISOVALERYL-COA DEHYDROGENASE, MITOCHONDRIAL-RELATED"/>
    <property type="match status" value="1"/>
</dbReference>
<organism evidence="9 10">
    <name type="scientific">Acidocella aquatica</name>
    <dbReference type="NCBI Taxonomy" id="1922313"/>
    <lineage>
        <taxon>Bacteria</taxon>
        <taxon>Pseudomonadati</taxon>
        <taxon>Pseudomonadota</taxon>
        <taxon>Alphaproteobacteria</taxon>
        <taxon>Acetobacterales</taxon>
        <taxon>Acidocellaceae</taxon>
        <taxon>Acidocella</taxon>
    </lineage>
</organism>
<evidence type="ECO:0000313" key="9">
    <source>
        <dbReference type="EMBL" id="GLR67033.1"/>
    </source>
</evidence>
<dbReference type="SUPFAM" id="SSF47203">
    <property type="entry name" value="Acyl-CoA dehydrogenase C-terminal domain-like"/>
    <property type="match status" value="1"/>
</dbReference>
<dbReference type="Pfam" id="PF02770">
    <property type="entry name" value="Acyl-CoA_dh_M"/>
    <property type="match status" value="1"/>
</dbReference>
<feature type="domain" description="Acyl-CoA dehydrogenase/oxidase C-terminal" evidence="6">
    <location>
        <begin position="236"/>
        <end position="384"/>
    </location>
</feature>
<evidence type="ECO:0000259" key="7">
    <source>
        <dbReference type="Pfam" id="PF02770"/>
    </source>
</evidence>
<reference evidence="10" key="1">
    <citation type="journal article" date="2019" name="Int. J. Syst. Evol. Microbiol.">
        <title>The Global Catalogue of Microorganisms (GCM) 10K type strain sequencing project: providing services to taxonomists for standard genome sequencing and annotation.</title>
        <authorList>
            <consortium name="The Broad Institute Genomics Platform"/>
            <consortium name="The Broad Institute Genome Sequencing Center for Infectious Disease"/>
            <person name="Wu L."/>
            <person name="Ma J."/>
        </authorList>
    </citation>
    <scope>NUCLEOTIDE SEQUENCE [LARGE SCALE GENOMIC DNA]</scope>
    <source>
        <strain evidence="10">NBRC 112502</strain>
    </source>
</reference>
<keyword evidence="4 5" id="KW-0274">FAD</keyword>
<keyword evidence="10" id="KW-1185">Reference proteome</keyword>